<comment type="similarity">
    <text evidence="2 5">Belongs to the acyl-CoA dehydrogenase family.</text>
</comment>
<sequence>MSVRPRRIEPAAVEGDFFYVKDLLDADERKKLERVREFLAEEVRPHANELWERAESPLGLKQAIRDLDITGTWADDQSVAPRSYLLSGLIGMEMSRVDPSFATFVGVHGGLGMGSIRECGSDEQKERWLPSMVRWEKIGAFGLTEPLVGSGTAGGLTTTARREGDSWVLNGEKKWIGNATFADLVVIWARDEADGQVKGFIVEKGTPGFSPQKLEGKIALRGVQNAHIILTDVRVPEENHLQRANSFRDTARVLKATRGGVAWSATGCAIGAYEAARTYAVQREQFGKPIGSFQLMQDLLSRMLGNITACQGMLVRMAGLQAEDRLSEAQAALAKMFCTSRMRETVAWARELFGGNGILLEYDVARFFADAEALYSYEGTRDMNSLIVGRAVTGISAFV</sequence>
<protein>
    <submittedName>
        <fullName evidence="9">Acyl-CoA dehydrogenase</fullName>
    </submittedName>
</protein>
<evidence type="ECO:0000259" key="6">
    <source>
        <dbReference type="Pfam" id="PF00441"/>
    </source>
</evidence>
<evidence type="ECO:0000259" key="7">
    <source>
        <dbReference type="Pfam" id="PF02770"/>
    </source>
</evidence>
<evidence type="ECO:0000256" key="4">
    <source>
        <dbReference type="ARBA" id="ARBA00022827"/>
    </source>
</evidence>
<comment type="caution">
    <text evidence="9">The sequence shown here is derived from an EMBL/GenBank/DDBJ whole genome shotgun (WGS) entry which is preliminary data.</text>
</comment>
<dbReference type="Proteomes" id="UP000470520">
    <property type="component" value="Unassembled WGS sequence"/>
</dbReference>
<evidence type="ECO:0000256" key="2">
    <source>
        <dbReference type="ARBA" id="ARBA00009347"/>
    </source>
</evidence>
<dbReference type="EMBL" id="JAAGMR010000052">
    <property type="protein sequence ID" value="NEB90967.1"/>
    <property type="molecule type" value="Genomic_DNA"/>
</dbReference>
<dbReference type="InterPro" id="IPR009100">
    <property type="entry name" value="AcylCoA_DH/oxidase_NM_dom_sf"/>
</dbReference>
<dbReference type="GO" id="GO:0050660">
    <property type="term" value="F:flavin adenine dinucleotide binding"/>
    <property type="evidence" value="ECO:0007669"/>
    <property type="project" value="InterPro"/>
</dbReference>
<dbReference type="PANTHER" id="PTHR43188">
    <property type="entry name" value="ACYL-COENZYME A OXIDASE"/>
    <property type="match status" value="1"/>
</dbReference>
<dbReference type="GO" id="GO:0003995">
    <property type="term" value="F:acyl-CoA dehydrogenase activity"/>
    <property type="evidence" value="ECO:0007669"/>
    <property type="project" value="InterPro"/>
</dbReference>
<feature type="domain" description="Acyl-CoA oxidase/dehydrogenase middle" evidence="7">
    <location>
        <begin position="140"/>
        <end position="233"/>
    </location>
</feature>
<dbReference type="InterPro" id="IPR045008">
    <property type="entry name" value="ACX4-like"/>
</dbReference>
<dbReference type="GO" id="GO:0006635">
    <property type="term" value="P:fatty acid beta-oxidation"/>
    <property type="evidence" value="ECO:0007669"/>
    <property type="project" value="InterPro"/>
</dbReference>
<organism evidence="9 10">
    <name type="scientific">Streptomyces bauhiniae</name>
    <dbReference type="NCBI Taxonomy" id="2340725"/>
    <lineage>
        <taxon>Bacteria</taxon>
        <taxon>Bacillati</taxon>
        <taxon>Actinomycetota</taxon>
        <taxon>Actinomycetes</taxon>
        <taxon>Kitasatosporales</taxon>
        <taxon>Streptomycetaceae</taxon>
        <taxon>Streptomyces</taxon>
    </lineage>
</organism>
<dbReference type="Pfam" id="PF00441">
    <property type="entry name" value="Acyl-CoA_dh_1"/>
    <property type="match status" value="1"/>
</dbReference>
<dbReference type="Gene3D" id="1.20.140.10">
    <property type="entry name" value="Butyryl-CoA Dehydrogenase, subunit A, domain 3"/>
    <property type="match status" value="1"/>
</dbReference>
<dbReference type="InterPro" id="IPR046373">
    <property type="entry name" value="Acyl-CoA_Oxase/DH_mid-dom_sf"/>
</dbReference>
<evidence type="ECO:0000313" key="9">
    <source>
        <dbReference type="EMBL" id="NEB90967.1"/>
    </source>
</evidence>
<dbReference type="InterPro" id="IPR006091">
    <property type="entry name" value="Acyl-CoA_Oxase/DH_mid-dom"/>
</dbReference>
<evidence type="ECO:0000259" key="8">
    <source>
        <dbReference type="Pfam" id="PF02771"/>
    </source>
</evidence>
<dbReference type="Gene3D" id="1.10.540.10">
    <property type="entry name" value="Acyl-CoA dehydrogenase/oxidase, N-terminal domain"/>
    <property type="match status" value="1"/>
</dbReference>
<evidence type="ECO:0000256" key="3">
    <source>
        <dbReference type="ARBA" id="ARBA00022630"/>
    </source>
</evidence>
<comment type="cofactor">
    <cofactor evidence="1 5">
        <name>FAD</name>
        <dbReference type="ChEBI" id="CHEBI:57692"/>
    </cofactor>
</comment>
<dbReference type="AlphaFoldDB" id="A0A7K3QM40"/>
<dbReference type="InterPro" id="IPR013786">
    <property type="entry name" value="AcylCoA_DH/ox_N"/>
</dbReference>
<dbReference type="Pfam" id="PF02771">
    <property type="entry name" value="Acyl-CoA_dh_N"/>
    <property type="match status" value="1"/>
</dbReference>
<feature type="domain" description="Acyl-CoA dehydrogenase/oxidase C-terminal" evidence="6">
    <location>
        <begin position="251"/>
        <end position="392"/>
    </location>
</feature>
<name>A0A7K3QM40_9ACTN</name>
<dbReference type="InterPro" id="IPR037069">
    <property type="entry name" value="AcylCoA_DH/ox_N_sf"/>
</dbReference>
<feature type="domain" description="Acyl-CoA dehydrogenase/oxidase N-terminal" evidence="8">
    <location>
        <begin position="27"/>
        <end position="134"/>
    </location>
</feature>
<dbReference type="Gene3D" id="2.40.110.10">
    <property type="entry name" value="Butyryl-CoA Dehydrogenase, subunit A, domain 2"/>
    <property type="match status" value="1"/>
</dbReference>
<evidence type="ECO:0000256" key="5">
    <source>
        <dbReference type="RuleBase" id="RU362125"/>
    </source>
</evidence>
<keyword evidence="4 5" id="KW-0274">FAD</keyword>
<dbReference type="InterPro" id="IPR009075">
    <property type="entry name" value="AcylCo_DH/oxidase_C"/>
</dbReference>
<evidence type="ECO:0000313" key="10">
    <source>
        <dbReference type="Proteomes" id="UP000470520"/>
    </source>
</evidence>
<keyword evidence="3 5" id="KW-0285">Flavoprotein</keyword>
<dbReference type="InterPro" id="IPR006089">
    <property type="entry name" value="Acyl-CoA_DH_CS"/>
</dbReference>
<dbReference type="Pfam" id="PF02770">
    <property type="entry name" value="Acyl-CoA_dh_M"/>
    <property type="match status" value="1"/>
</dbReference>
<dbReference type="PANTHER" id="PTHR43188:SF1">
    <property type="entry name" value="ACYL-COA DEHYDROGENASE"/>
    <property type="match status" value="1"/>
</dbReference>
<dbReference type="InterPro" id="IPR036250">
    <property type="entry name" value="AcylCo_DH-like_C"/>
</dbReference>
<dbReference type="RefSeq" id="WP_164186941.1">
    <property type="nucleotide sequence ID" value="NZ_JAAGMR010000052.1"/>
</dbReference>
<accession>A0A7K3QM40</accession>
<dbReference type="SUPFAM" id="SSF56645">
    <property type="entry name" value="Acyl-CoA dehydrogenase NM domain-like"/>
    <property type="match status" value="1"/>
</dbReference>
<dbReference type="SUPFAM" id="SSF47203">
    <property type="entry name" value="Acyl-CoA dehydrogenase C-terminal domain-like"/>
    <property type="match status" value="1"/>
</dbReference>
<gene>
    <name evidence="9" type="ORF">G3I21_04345</name>
</gene>
<keyword evidence="5" id="KW-0560">Oxidoreductase</keyword>
<proteinExistence type="inferred from homology"/>
<reference evidence="9 10" key="1">
    <citation type="submission" date="2020-01" db="EMBL/GenBank/DDBJ databases">
        <title>Insect and environment-associated Actinomycetes.</title>
        <authorList>
            <person name="Currrie C."/>
            <person name="Chevrette M."/>
            <person name="Carlson C."/>
            <person name="Stubbendieck R."/>
            <person name="Wendt-Pienkowski E."/>
        </authorList>
    </citation>
    <scope>NUCLEOTIDE SEQUENCE [LARGE SCALE GENOMIC DNA]</scope>
    <source>
        <strain evidence="9 10">SID7754</strain>
    </source>
</reference>
<evidence type="ECO:0000256" key="1">
    <source>
        <dbReference type="ARBA" id="ARBA00001974"/>
    </source>
</evidence>
<dbReference type="PROSITE" id="PS00073">
    <property type="entry name" value="ACYL_COA_DH_2"/>
    <property type="match status" value="1"/>
</dbReference>